<protein>
    <submittedName>
        <fullName evidence="2">Uncharacterized protein</fullName>
    </submittedName>
</protein>
<keyword evidence="3" id="KW-1185">Reference proteome</keyword>
<dbReference type="RefSeq" id="WP_019152285.1">
    <property type="nucleotide sequence ID" value="NZ_CP102252.1"/>
</dbReference>
<evidence type="ECO:0000256" key="1">
    <source>
        <dbReference type="SAM" id="MobiDB-lite"/>
    </source>
</evidence>
<dbReference type="EMBL" id="CP102252">
    <property type="protein sequence ID" value="UWN66171.1"/>
    <property type="molecule type" value="Genomic_DNA"/>
</dbReference>
<feature type="compositionally biased region" description="Low complexity" evidence="1">
    <location>
        <begin position="1"/>
        <end position="17"/>
    </location>
</feature>
<accession>A0ABY5VBC1</accession>
<gene>
    <name evidence="2" type="ORF">NQ519_04870</name>
</gene>
<evidence type="ECO:0000313" key="2">
    <source>
        <dbReference type="EMBL" id="UWN66171.1"/>
    </source>
</evidence>
<proteinExistence type="predicted"/>
<sequence length="249" mass="27154">MTKKATIIQTPTAQTAAGDASVQEKVRDIQSEQEGSITPPEPAKPEDVDAGTSAASQAFGISERTVIVIAAAGAMAELMLRMWQKAAAPADIRIVPVLSLAETMANIIADDLIPDEFIFVPHGCFPTARMTLADLSLYRRRVLPKGKTAEHTGLPMLLTKEHLVDTLKEFTDPVPPADEDFIGRYNEIAHAGEIPNQVAFSFGNAVGYVTRPDFCPAVLIDFLRLRKFVCVTPEAFPTAQPYLEEYAKR</sequence>
<name>A0ABY5VBC1_9BACT</name>
<feature type="region of interest" description="Disordered" evidence="1">
    <location>
        <begin position="1"/>
        <end position="51"/>
    </location>
</feature>
<organism evidence="2 3">
    <name type="scientific">Alistipes senegalensis JC50</name>
    <dbReference type="NCBI Taxonomy" id="1033732"/>
    <lineage>
        <taxon>Bacteria</taxon>
        <taxon>Pseudomonadati</taxon>
        <taxon>Bacteroidota</taxon>
        <taxon>Bacteroidia</taxon>
        <taxon>Bacteroidales</taxon>
        <taxon>Rikenellaceae</taxon>
        <taxon>Alistipes</taxon>
    </lineage>
</organism>
<dbReference type="Proteomes" id="UP001058267">
    <property type="component" value="Chromosome"/>
</dbReference>
<evidence type="ECO:0000313" key="3">
    <source>
        <dbReference type="Proteomes" id="UP001058267"/>
    </source>
</evidence>
<reference evidence="2" key="1">
    <citation type="journal article" date="2022" name="Cell">
        <title>Design, construction, and in vivo augmentation of a complex gut microbiome.</title>
        <authorList>
            <person name="Cheng A.G."/>
            <person name="Ho P.Y."/>
            <person name="Aranda-Diaz A."/>
            <person name="Jain S."/>
            <person name="Yu F.B."/>
            <person name="Meng X."/>
            <person name="Wang M."/>
            <person name="Iakiviak M."/>
            <person name="Nagashima K."/>
            <person name="Zhao A."/>
            <person name="Murugkar P."/>
            <person name="Patil A."/>
            <person name="Atabakhsh K."/>
            <person name="Weakley A."/>
            <person name="Yan J."/>
            <person name="Brumbaugh A.R."/>
            <person name="Higginbottom S."/>
            <person name="Dimas A."/>
            <person name="Shiver A.L."/>
            <person name="Deutschbauer A."/>
            <person name="Neff N."/>
            <person name="Sonnenburg J.L."/>
            <person name="Huang K.C."/>
            <person name="Fischbach M.A."/>
        </authorList>
    </citation>
    <scope>NUCLEOTIDE SEQUENCE</scope>
    <source>
        <strain evidence="2">JC50</strain>
    </source>
</reference>